<protein>
    <submittedName>
        <fullName evidence="2">Uncharacterized protein</fullName>
    </submittedName>
</protein>
<dbReference type="RefSeq" id="WP_344746821.1">
    <property type="nucleotide sequence ID" value="NZ_BAAAWW010000106.1"/>
</dbReference>
<evidence type="ECO:0000313" key="2">
    <source>
        <dbReference type="EMBL" id="MFB9679029.1"/>
    </source>
</evidence>
<dbReference type="Proteomes" id="UP001589610">
    <property type="component" value="Unassembled WGS sequence"/>
</dbReference>
<feature type="compositionally biased region" description="Basic and acidic residues" evidence="1">
    <location>
        <begin position="13"/>
        <end position="26"/>
    </location>
</feature>
<sequence length="124" mass="13412">MTDSQSVKGADTVGRDSRGHDANKKKTAIDHAITGVLDAHARLYEFGVSLERSIADDPVFKQIADPVAGKLGPKFTDPAEIAEIGAQRLKLESILENQIEHVLVIDELIADSPPRLRAPFAVCL</sequence>
<feature type="region of interest" description="Disordered" evidence="1">
    <location>
        <begin position="1"/>
        <end position="26"/>
    </location>
</feature>
<keyword evidence="3" id="KW-1185">Reference proteome</keyword>
<evidence type="ECO:0000256" key="1">
    <source>
        <dbReference type="SAM" id="MobiDB-lite"/>
    </source>
</evidence>
<reference evidence="2 3" key="1">
    <citation type="submission" date="2024-09" db="EMBL/GenBank/DDBJ databases">
        <authorList>
            <person name="Sun Q."/>
            <person name="Mori K."/>
        </authorList>
    </citation>
    <scope>NUCLEOTIDE SEQUENCE [LARGE SCALE GENOMIC DNA]</scope>
    <source>
        <strain evidence="2 3">JCM 3028</strain>
    </source>
</reference>
<evidence type="ECO:0000313" key="3">
    <source>
        <dbReference type="Proteomes" id="UP001589610"/>
    </source>
</evidence>
<name>A0ABV5TJ37_9ACTN</name>
<dbReference type="EMBL" id="JBHMBS010000013">
    <property type="protein sequence ID" value="MFB9679029.1"/>
    <property type="molecule type" value="Genomic_DNA"/>
</dbReference>
<comment type="caution">
    <text evidence="2">The sequence shown here is derived from an EMBL/GenBank/DDBJ whole genome shotgun (WGS) entry which is preliminary data.</text>
</comment>
<accession>A0ABV5TJ37</accession>
<organism evidence="2 3">
    <name type="scientific">Streptosporangium vulgare</name>
    <dbReference type="NCBI Taxonomy" id="46190"/>
    <lineage>
        <taxon>Bacteria</taxon>
        <taxon>Bacillati</taxon>
        <taxon>Actinomycetota</taxon>
        <taxon>Actinomycetes</taxon>
        <taxon>Streptosporangiales</taxon>
        <taxon>Streptosporangiaceae</taxon>
        <taxon>Streptosporangium</taxon>
    </lineage>
</organism>
<proteinExistence type="predicted"/>
<gene>
    <name evidence="2" type="ORF">ACFFRH_26430</name>
</gene>